<proteinExistence type="predicted"/>
<feature type="compositionally biased region" description="Acidic residues" evidence="1">
    <location>
        <begin position="34"/>
        <end position="47"/>
    </location>
</feature>
<dbReference type="Proteomes" id="UP001274830">
    <property type="component" value="Unassembled WGS sequence"/>
</dbReference>
<name>A0AAE0WFU2_9PEZI</name>
<dbReference type="GO" id="GO:0003676">
    <property type="term" value="F:nucleic acid binding"/>
    <property type="evidence" value="ECO:0007669"/>
    <property type="project" value="InterPro"/>
</dbReference>
<sequence>MNSVHNALGPANNSQSNNDDDETSLLEFEIKEHEDDEDDSEADDPGELDQHRPSTPALIEEQRSRGMLEPSAARAKPQPFGVHKRPGVKHSKHNAGSRTWGKAPDHSNGDPLKAQEDKEKRRIERIRRRKLALVSRPARYEDGSSQSSKASGLGVAHYRHNGIWDGLSITVAPDDNNKVEYQAITAALVAVLRVDLLRAGQSALILTDSESALRKIYESDLPRRWDEQQQVWLFRDVLDPVSEAPLETEVEFAHTFRRG</sequence>
<evidence type="ECO:0000313" key="2">
    <source>
        <dbReference type="EMBL" id="KAK3671953.1"/>
    </source>
</evidence>
<keyword evidence="3" id="KW-1185">Reference proteome</keyword>
<dbReference type="Gene3D" id="3.30.420.10">
    <property type="entry name" value="Ribonuclease H-like superfamily/Ribonuclease H"/>
    <property type="match status" value="1"/>
</dbReference>
<feature type="compositionally biased region" description="Basic residues" evidence="1">
    <location>
        <begin position="82"/>
        <end position="95"/>
    </location>
</feature>
<dbReference type="InterPro" id="IPR036397">
    <property type="entry name" value="RNaseH_sf"/>
</dbReference>
<evidence type="ECO:0000313" key="3">
    <source>
        <dbReference type="Proteomes" id="UP001274830"/>
    </source>
</evidence>
<evidence type="ECO:0000256" key="1">
    <source>
        <dbReference type="SAM" id="MobiDB-lite"/>
    </source>
</evidence>
<dbReference type="SUPFAM" id="SSF53098">
    <property type="entry name" value="Ribonuclease H-like"/>
    <property type="match status" value="1"/>
</dbReference>
<organism evidence="2 3">
    <name type="scientific">Recurvomyces mirabilis</name>
    <dbReference type="NCBI Taxonomy" id="574656"/>
    <lineage>
        <taxon>Eukaryota</taxon>
        <taxon>Fungi</taxon>
        <taxon>Dikarya</taxon>
        <taxon>Ascomycota</taxon>
        <taxon>Pezizomycotina</taxon>
        <taxon>Dothideomycetes</taxon>
        <taxon>Dothideomycetidae</taxon>
        <taxon>Mycosphaerellales</taxon>
        <taxon>Teratosphaeriaceae</taxon>
        <taxon>Recurvomyces</taxon>
    </lineage>
</organism>
<accession>A0AAE0WFU2</accession>
<gene>
    <name evidence="2" type="ORF">LTR78_008128</name>
</gene>
<comment type="caution">
    <text evidence="2">The sequence shown here is derived from an EMBL/GenBank/DDBJ whole genome shotgun (WGS) entry which is preliminary data.</text>
</comment>
<reference evidence="2" key="1">
    <citation type="submission" date="2023-07" db="EMBL/GenBank/DDBJ databases">
        <title>Black Yeasts Isolated from many extreme environments.</title>
        <authorList>
            <person name="Coleine C."/>
            <person name="Stajich J.E."/>
            <person name="Selbmann L."/>
        </authorList>
    </citation>
    <scope>NUCLEOTIDE SEQUENCE</scope>
    <source>
        <strain evidence="2">CCFEE 5485</strain>
    </source>
</reference>
<dbReference type="InterPro" id="IPR012337">
    <property type="entry name" value="RNaseH-like_sf"/>
</dbReference>
<dbReference type="EMBL" id="JAUTXT010000037">
    <property type="protein sequence ID" value="KAK3671953.1"/>
    <property type="molecule type" value="Genomic_DNA"/>
</dbReference>
<feature type="region of interest" description="Disordered" evidence="1">
    <location>
        <begin position="1"/>
        <end position="121"/>
    </location>
</feature>
<protein>
    <recommendedName>
        <fullName evidence="4">RNase H type-1 domain-containing protein</fullName>
    </recommendedName>
</protein>
<feature type="compositionally biased region" description="Basic and acidic residues" evidence="1">
    <location>
        <begin position="103"/>
        <end position="121"/>
    </location>
</feature>
<evidence type="ECO:0008006" key="4">
    <source>
        <dbReference type="Google" id="ProtNLM"/>
    </source>
</evidence>
<dbReference type="AlphaFoldDB" id="A0AAE0WFU2"/>
<feature type="compositionally biased region" description="Polar residues" evidence="1">
    <location>
        <begin position="1"/>
        <end position="17"/>
    </location>
</feature>